<feature type="region of interest" description="Disordered" evidence="1">
    <location>
        <begin position="119"/>
        <end position="151"/>
    </location>
</feature>
<evidence type="ECO:0000313" key="3">
    <source>
        <dbReference type="Proteomes" id="UP000682892"/>
    </source>
</evidence>
<gene>
    <name evidence="2" type="ORF">AaeL_AAEL009973</name>
</gene>
<proteinExistence type="predicted"/>
<dbReference type="PaxDb" id="7159-AAEL009973-PA"/>
<evidence type="ECO:0000313" key="2">
    <source>
        <dbReference type="EMBL" id="EAT38102.1"/>
    </source>
</evidence>
<reference evidence="2" key="3">
    <citation type="submission" date="2012-09" db="EMBL/GenBank/DDBJ databases">
        <authorList>
            <consortium name="VectorBase"/>
        </authorList>
    </citation>
    <scope>NUCLEOTIDE SEQUENCE</scope>
    <source>
        <strain evidence="2">Liverpool</strain>
    </source>
</reference>
<reference evidence="2" key="1">
    <citation type="submission" date="2005-10" db="EMBL/GenBank/DDBJ databases">
        <authorList>
            <person name="Loftus B.J."/>
            <person name="Nene V.M."/>
            <person name="Hannick L.I."/>
            <person name="Bidwell S."/>
            <person name="Haas B."/>
            <person name="Amedeo P."/>
            <person name="Orvis J."/>
            <person name="Wortman J.R."/>
            <person name="White O.R."/>
            <person name="Salzberg S."/>
            <person name="Shumway M."/>
            <person name="Koo H."/>
            <person name="Zhao Y."/>
            <person name="Holmes M."/>
            <person name="Miller J."/>
            <person name="Schatz M."/>
            <person name="Pop M."/>
            <person name="Pai G."/>
            <person name="Utterback T."/>
            <person name="Rogers Y.-H."/>
            <person name="Kravitz S."/>
            <person name="Fraser C.M."/>
        </authorList>
    </citation>
    <scope>NUCLEOTIDE SEQUENCE</scope>
    <source>
        <strain evidence="2">Liverpool</strain>
    </source>
</reference>
<reference evidence="2" key="2">
    <citation type="journal article" date="2007" name="Science">
        <title>Genome sequence of Aedes aegypti, a major arbovirus vector.</title>
        <authorList>
            <person name="Nene V."/>
            <person name="Wortman J.R."/>
            <person name="Lawson D."/>
            <person name="Haas B."/>
            <person name="Kodira C."/>
            <person name="Tu Z.J."/>
            <person name="Loftus B."/>
            <person name="Xi Z."/>
            <person name="Megy K."/>
            <person name="Grabherr M."/>
            <person name="Ren Q."/>
            <person name="Zdobnov E.M."/>
            <person name="Lobo N.F."/>
            <person name="Campbell K.S."/>
            <person name="Brown S.E."/>
            <person name="Bonaldo M.F."/>
            <person name="Zhu J."/>
            <person name="Sinkins S.P."/>
            <person name="Hogenkamp D.G."/>
            <person name="Amedeo P."/>
            <person name="Arensburger P."/>
            <person name="Atkinson P.W."/>
            <person name="Bidwell S."/>
            <person name="Biedler J."/>
            <person name="Birney E."/>
            <person name="Bruggner R.V."/>
            <person name="Costas J."/>
            <person name="Coy M.R."/>
            <person name="Crabtree J."/>
            <person name="Crawford M."/>
            <person name="Debruyn B."/>
            <person name="Decaprio D."/>
            <person name="Eiglmeier K."/>
            <person name="Eisenstadt E."/>
            <person name="El-Dorry H."/>
            <person name="Gelbart W.M."/>
            <person name="Gomes S.L."/>
            <person name="Hammond M."/>
            <person name="Hannick L.I."/>
            <person name="Hogan J.R."/>
            <person name="Holmes M.H."/>
            <person name="Jaffe D."/>
            <person name="Johnston J.S."/>
            <person name="Kennedy R.C."/>
            <person name="Koo H."/>
            <person name="Kravitz S."/>
            <person name="Kriventseva E.V."/>
            <person name="Kulp D."/>
            <person name="Labutti K."/>
            <person name="Lee E."/>
            <person name="Li S."/>
            <person name="Lovin D.D."/>
            <person name="Mao C."/>
            <person name="Mauceli E."/>
            <person name="Menck C.F."/>
            <person name="Miller J.R."/>
            <person name="Montgomery P."/>
            <person name="Mori A."/>
            <person name="Nascimento A.L."/>
            <person name="Naveira H.F."/>
            <person name="Nusbaum C."/>
            <person name="O'leary S."/>
            <person name="Orvis J."/>
            <person name="Pertea M."/>
            <person name="Quesneville H."/>
            <person name="Reidenbach K.R."/>
            <person name="Rogers Y.H."/>
            <person name="Roth C.W."/>
            <person name="Schneider J.R."/>
            <person name="Schatz M."/>
            <person name="Shumway M."/>
            <person name="Stanke M."/>
            <person name="Stinson E.O."/>
            <person name="Tubio J.M."/>
            <person name="Vanzee J.P."/>
            <person name="Verjovski-Almeida S."/>
            <person name="Werner D."/>
            <person name="White O."/>
            <person name="Wyder S."/>
            <person name="Zeng Q."/>
            <person name="Zhao Q."/>
            <person name="Zhao Y."/>
            <person name="Hill C.A."/>
            <person name="Raikhel A.S."/>
            <person name="Soares M.B."/>
            <person name="Knudson D.L."/>
            <person name="Lee N.H."/>
            <person name="Galagan J."/>
            <person name="Salzberg S.L."/>
            <person name="Paulsen I.T."/>
            <person name="Dimopoulos G."/>
            <person name="Collins F.H."/>
            <person name="Birren B."/>
            <person name="Fraser-Liggett C.M."/>
            <person name="Severson D.W."/>
        </authorList>
    </citation>
    <scope>NUCLEOTIDE SEQUENCE [LARGE SCALE GENOMIC DNA]</scope>
    <source>
        <strain evidence="2">Liverpool</strain>
    </source>
</reference>
<dbReference type="HOGENOM" id="CLU_1284222_0_0_1"/>
<protein>
    <submittedName>
        <fullName evidence="2">AAEL009973-PA</fullName>
    </submittedName>
</protein>
<sequence>MADNRKYVPKTQRSAISRRPGLSVRQSRGRCLAYPAPTQPLTLNSIHQHPSVVRYFKSLSEDDQWTTNVVHSEPDCARDVEVLVVHRQASYQDIVRSRDKTYRKLLDLFDWDAMKVPIEEQPSQEARMAEESSSDEETDSADEIAQHQETRVIAYPRTTVIRFEEHPSDRLNALEPVMAKPPLKTGRGRDATGRGSARGHSSRSGAKGEGRFKNQ</sequence>
<accession>Q16UB4</accession>
<feature type="region of interest" description="Disordered" evidence="1">
    <location>
        <begin position="165"/>
        <end position="215"/>
    </location>
</feature>
<dbReference type="EMBL" id="CH477627">
    <property type="protein sequence ID" value="EAT38102.1"/>
    <property type="molecule type" value="Genomic_DNA"/>
</dbReference>
<feature type="compositionally biased region" description="Low complexity" evidence="1">
    <location>
        <begin position="193"/>
        <end position="205"/>
    </location>
</feature>
<feature type="compositionally biased region" description="Acidic residues" evidence="1">
    <location>
        <begin position="132"/>
        <end position="142"/>
    </location>
</feature>
<evidence type="ECO:0000256" key="1">
    <source>
        <dbReference type="SAM" id="MobiDB-lite"/>
    </source>
</evidence>
<feature type="compositionally biased region" description="Basic and acidic residues" evidence="1">
    <location>
        <begin position="206"/>
        <end position="215"/>
    </location>
</feature>
<feature type="region of interest" description="Disordered" evidence="1">
    <location>
        <begin position="1"/>
        <end position="24"/>
    </location>
</feature>
<name>Q16UB4_AEDAE</name>
<dbReference type="Proteomes" id="UP000682892">
    <property type="component" value="Chromosome 2"/>
</dbReference>
<organism evidence="2 3">
    <name type="scientific">Aedes aegypti</name>
    <name type="common">Yellowfever mosquito</name>
    <name type="synonym">Culex aegypti</name>
    <dbReference type="NCBI Taxonomy" id="7159"/>
    <lineage>
        <taxon>Eukaryota</taxon>
        <taxon>Metazoa</taxon>
        <taxon>Ecdysozoa</taxon>
        <taxon>Arthropoda</taxon>
        <taxon>Hexapoda</taxon>
        <taxon>Insecta</taxon>
        <taxon>Pterygota</taxon>
        <taxon>Neoptera</taxon>
        <taxon>Endopterygota</taxon>
        <taxon>Diptera</taxon>
        <taxon>Nematocera</taxon>
        <taxon>Culicoidea</taxon>
        <taxon>Culicidae</taxon>
        <taxon>Culicinae</taxon>
        <taxon>Aedini</taxon>
        <taxon>Aedes</taxon>
        <taxon>Stegomyia</taxon>
    </lineage>
</organism>
<dbReference type="OMA" id="FDWDAMK"/>
<dbReference type="AlphaFoldDB" id="Q16UB4"/>